<evidence type="ECO:0008006" key="4">
    <source>
        <dbReference type="Google" id="ProtNLM"/>
    </source>
</evidence>
<dbReference type="EMBL" id="PFBJ01000005">
    <property type="protein sequence ID" value="PIT91302.1"/>
    <property type="molecule type" value="Genomic_DNA"/>
</dbReference>
<dbReference type="Proteomes" id="UP000228809">
    <property type="component" value="Unassembled WGS sequence"/>
</dbReference>
<name>A0A2M6WET8_9BACT</name>
<dbReference type="AlphaFoldDB" id="A0A2M6WET8"/>
<evidence type="ECO:0000256" key="1">
    <source>
        <dbReference type="SAM" id="Phobius"/>
    </source>
</evidence>
<gene>
    <name evidence="2" type="ORF">COU17_01150</name>
</gene>
<evidence type="ECO:0000313" key="3">
    <source>
        <dbReference type="Proteomes" id="UP000228809"/>
    </source>
</evidence>
<comment type="caution">
    <text evidence="2">The sequence shown here is derived from an EMBL/GenBank/DDBJ whole genome shotgun (WGS) entry which is preliminary data.</text>
</comment>
<reference evidence="3" key="1">
    <citation type="submission" date="2017-09" db="EMBL/GenBank/DDBJ databases">
        <title>Depth-based differentiation of microbial function through sediment-hosted aquifers and enrichment of novel symbionts in the deep terrestrial subsurface.</title>
        <authorList>
            <person name="Probst A.J."/>
            <person name="Ladd B."/>
            <person name="Jarett J.K."/>
            <person name="Geller-Mcgrath D.E."/>
            <person name="Sieber C.M.K."/>
            <person name="Emerson J.B."/>
            <person name="Anantharaman K."/>
            <person name="Thomas B.C."/>
            <person name="Malmstrom R."/>
            <person name="Stieglmeier M."/>
            <person name="Klingl A."/>
            <person name="Woyke T."/>
            <person name="Ryan C.M."/>
            <person name="Banfield J.F."/>
        </authorList>
    </citation>
    <scope>NUCLEOTIDE SEQUENCE [LARGE SCALE GENOMIC DNA]</scope>
</reference>
<evidence type="ECO:0000313" key="2">
    <source>
        <dbReference type="EMBL" id="PIT91302.1"/>
    </source>
</evidence>
<dbReference type="PANTHER" id="PTHR37309">
    <property type="entry name" value="SLR0284 PROTEIN"/>
    <property type="match status" value="1"/>
</dbReference>
<sequence>MLGIIIKVLATAGTLLLLESYLPGIEVSGIYIAVIAAVILGVLNLIVRPVLFVLTLPITLLSFGLFTFVLNALLFWFATTFIEGFTVSGFVPAFIGALAITLVHWILDRIF</sequence>
<keyword evidence="1" id="KW-1133">Transmembrane helix</keyword>
<dbReference type="Pfam" id="PF04020">
    <property type="entry name" value="Phage_holin_4_2"/>
    <property type="match status" value="1"/>
</dbReference>
<feature type="transmembrane region" description="Helical" evidence="1">
    <location>
        <begin position="30"/>
        <end position="47"/>
    </location>
</feature>
<proteinExistence type="predicted"/>
<dbReference type="InterPro" id="IPR007165">
    <property type="entry name" value="Phage_holin_4_2"/>
</dbReference>
<dbReference type="PANTHER" id="PTHR37309:SF1">
    <property type="entry name" value="SLR0284 PROTEIN"/>
    <property type="match status" value="1"/>
</dbReference>
<organism evidence="2 3">
    <name type="scientific">Candidatus Kaiserbacteria bacterium CG10_big_fil_rev_8_21_14_0_10_49_17</name>
    <dbReference type="NCBI Taxonomy" id="1974609"/>
    <lineage>
        <taxon>Bacteria</taxon>
        <taxon>Candidatus Kaiseribacteriota</taxon>
    </lineage>
</organism>
<keyword evidence="1" id="KW-0812">Transmembrane</keyword>
<keyword evidence="1" id="KW-0472">Membrane</keyword>
<accession>A0A2M6WET8</accession>
<feature type="transmembrane region" description="Helical" evidence="1">
    <location>
        <begin position="84"/>
        <end position="107"/>
    </location>
</feature>
<protein>
    <recommendedName>
        <fullName evidence="4">Phage holin family protein</fullName>
    </recommendedName>
</protein>
<feature type="transmembrane region" description="Helical" evidence="1">
    <location>
        <begin position="54"/>
        <end position="78"/>
    </location>
</feature>